<feature type="binding site" evidence="6 7">
    <location>
        <position position="129"/>
    </location>
    <ligand>
        <name>S-adenosyl-L-methionine</name>
        <dbReference type="ChEBI" id="CHEBI:59789"/>
    </ligand>
</feature>
<feature type="binding site" evidence="6 7">
    <location>
        <position position="77"/>
    </location>
    <ligand>
        <name>S-adenosyl-L-methionine</name>
        <dbReference type="ChEBI" id="CHEBI:59789"/>
    </ligand>
</feature>
<dbReference type="GO" id="GO:0003723">
    <property type="term" value="F:RNA binding"/>
    <property type="evidence" value="ECO:0007669"/>
    <property type="project" value="InterPro"/>
</dbReference>
<dbReference type="Pfam" id="PF00588">
    <property type="entry name" value="SpoU_methylase"/>
    <property type="match status" value="1"/>
</dbReference>
<dbReference type="OrthoDB" id="9789043at2"/>
<evidence type="ECO:0000256" key="4">
    <source>
        <dbReference type="ARBA" id="ARBA00022691"/>
    </source>
</evidence>
<comment type="caution">
    <text evidence="9">The sequence shown here is derived from an EMBL/GenBank/DDBJ whole genome shotgun (WGS) entry which is preliminary data.</text>
</comment>
<accession>A0A929RQC4</accession>
<organism evidence="9 10">
    <name type="scientific">Actinomyces bouchesdurhonensis</name>
    <dbReference type="NCBI Taxonomy" id="1852361"/>
    <lineage>
        <taxon>Bacteria</taxon>
        <taxon>Bacillati</taxon>
        <taxon>Actinomycetota</taxon>
        <taxon>Actinomycetes</taxon>
        <taxon>Actinomycetales</taxon>
        <taxon>Actinomycetaceae</taxon>
        <taxon>Actinomyces</taxon>
    </lineage>
</organism>
<evidence type="ECO:0000313" key="10">
    <source>
        <dbReference type="Proteomes" id="UP000759246"/>
    </source>
</evidence>
<dbReference type="GO" id="GO:0005737">
    <property type="term" value="C:cytoplasm"/>
    <property type="evidence" value="ECO:0007669"/>
    <property type="project" value="UniProtKB-SubCell"/>
</dbReference>
<feature type="binding site" evidence="6 7">
    <location>
        <position position="121"/>
    </location>
    <ligand>
        <name>S-adenosyl-L-methionine</name>
        <dbReference type="ChEBI" id="CHEBI:59789"/>
    </ligand>
</feature>
<dbReference type="InterPro" id="IPR016914">
    <property type="entry name" value="TrmL"/>
</dbReference>
<dbReference type="PANTHER" id="PTHR42971">
    <property type="entry name" value="TRNA (CYTIDINE(34)-2'-O)-METHYLTRANSFERASE"/>
    <property type="match status" value="1"/>
</dbReference>
<keyword evidence="1 6" id="KW-0963">Cytoplasm</keyword>
<evidence type="ECO:0000259" key="8">
    <source>
        <dbReference type="Pfam" id="PF00588"/>
    </source>
</evidence>
<name>A0A929RQC4_9ACTO</name>
<dbReference type="EMBL" id="JABZGF010000180">
    <property type="protein sequence ID" value="MBF0966711.1"/>
    <property type="molecule type" value="Genomic_DNA"/>
</dbReference>
<evidence type="ECO:0000313" key="9">
    <source>
        <dbReference type="EMBL" id="MBF0966711.1"/>
    </source>
</evidence>
<evidence type="ECO:0000256" key="1">
    <source>
        <dbReference type="ARBA" id="ARBA00022490"/>
    </source>
</evidence>
<dbReference type="AlphaFoldDB" id="A0A929RQC4"/>
<evidence type="ECO:0000256" key="5">
    <source>
        <dbReference type="ARBA" id="ARBA00022694"/>
    </source>
</evidence>
<protein>
    <recommendedName>
        <fullName evidence="6">Putative tRNA (cytidine(34)-2'-O)-methyltransferase</fullName>
        <ecNumber evidence="6">2.1.1.207</ecNumber>
    </recommendedName>
    <alternativeName>
        <fullName evidence="6">tRNA (cytidine/uridine-2'-O-)-methyltransferase</fullName>
    </alternativeName>
</protein>
<dbReference type="InterPro" id="IPR029026">
    <property type="entry name" value="tRNA_m1G_MTases_N"/>
</dbReference>
<comment type="catalytic activity">
    <reaction evidence="6">
        <text>5-carboxymethylaminomethyluridine(34) in tRNA(Leu) + S-adenosyl-L-methionine = 5-carboxymethylaminomethyl-2'-O-methyluridine(34) in tRNA(Leu) + S-adenosyl-L-homocysteine + H(+)</text>
        <dbReference type="Rhea" id="RHEA:43088"/>
        <dbReference type="Rhea" id="RHEA-COMP:10333"/>
        <dbReference type="Rhea" id="RHEA-COMP:10334"/>
        <dbReference type="ChEBI" id="CHEBI:15378"/>
        <dbReference type="ChEBI" id="CHEBI:57856"/>
        <dbReference type="ChEBI" id="CHEBI:59789"/>
        <dbReference type="ChEBI" id="CHEBI:74508"/>
        <dbReference type="ChEBI" id="CHEBI:74511"/>
        <dbReference type="EC" id="2.1.1.207"/>
    </reaction>
</comment>
<feature type="binding site" evidence="6 7">
    <location>
        <position position="99"/>
    </location>
    <ligand>
        <name>S-adenosyl-L-methionine</name>
        <dbReference type="ChEBI" id="CHEBI:59789"/>
    </ligand>
</feature>
<gene>
    <name evidence="9" type="ORF">HXK09_06080</name>
</gene>
<dbReference type="GO" id="GO:0042802">
    <property type="term" value="F:identical protein binding"/>
    <property type="evidence" value="ECO:0007669"/>
    <property type="project" value="UniProtKB-ARBA"/>
</dbReference>
<proteinExistence type="inferred from homology"/>
<keyword evidence="2 6" id="KW-0489">Methyltransferase</keyword>
<comment type="subcellular location">
    <subcellularLocation>
        <location evidence="6">Cytoplasm</location>
    </subcellularLocation>
</comment>
<dbReference type="InterPro" id="IPR029028">
    <property type="entry name" value="Alpha/beta_knot_MTases"/>
</dbReference>
<sequence>MLHIIFWEPEIPGNTGAAIRLSACTGSMLHLVEPLGFDMDDAKLRRAGLDYHDLAHVMVHKNLDDALAQVPGRVWALTGHTHSMYSDVAYQDGDGLLFGRESVGLSEEAMNHPRVNKRIRIHMREGIRSLNLANSASIVLYEAWRQLGFPGGV</sequence>
<dbReference type="FunFam" id="3.40.1280.10:FF:000002">
    <property type="entry name" value="Peptidylprolyl isomerase"/>
    <property type="match status" value="1"/>
</dbReference>
<keyword evidence="3 6" id="KW-0808">Transferase</keyword>
<comment type="function">
    <text evidence="6">Could methylate the ribose at the nucleotide 34 wobble position in tRNA.</text>
</comment>
<dbReference type="SUPFAM" id="SSF75217">
    <property type="entry name" value="alpha/beta knot"/>
    <property type="match status" value="1"/>
</dbReference>
<dbReference type="EC" id="2.1.1.207" evidence="6"/>
<comment type="similarity">
    <text evidence="6">Belongs to the class IV-like SAM-binding methyltransferase superfamily. RNA methyltransferase TrmH family. TrmL subfamily.</text>
</comment>
<keyword evidence="5 6" id="KW-0819">tRNA processing</keyword>
<comment type="catalytic activity">
    <reaction evidence="6">
        <text>cytidine(34) in tRNA + S-adenosyl-L-methionine = 2'-O-methylcytidine(34) in tRNA + S-adenosyl-L-homocysteine + H(+)</text>
        <dbReference type="Rhea" id="RHEA:43084"/>
        <dbReference type="Rhea" id="RHEA-COMP:10331"/>
        <dbReference type="Rhea" id="RHEA-COMP:10332"/>
        <dbReference type="ChEBI" id="CHEBI:15378"/>
        <dbReference type="ChEBI" id="CHEBI:57856"/>
        <dbReference type="ChEBI" id="CHEBI:59789"/>
        <dbReference type="ChEBI" id="CHEBI:74495"/>
        <dbReference type="ChEBI" id="CHEBI:82748"/>
        <dbReference type="EC" id="2.1.1.207"/>
    </reaction>
</comment>
<dbReference type="Gene3D" id="3.40.1280.10">
    <property type="match status" value="1"/>
</dbReference>
<dbReference type="GO" id="GO:0002130">
    <property type="term" value="P:wobble position ribose methylation"/>
    <property type="evidence" value="ECO:0007669"/>
    <property type="project" value="TreeGrafter"/>
</dbReference>
<evidence type="ECO:0000256" key="2">
    <source>
        <dbReference type="ARBA" id="ARBA00022603"/>
    </source>
</evidence>
<dbReference type="Proteomes" id="UP000759246">
    <property type="component" value="Unassembled WGS sequence"/>
</dbReference>
<reference evidence="9" key="1">
    <citation type="submission" date="2020-04" db="EMBL/GenBank/DDBJ databases">
        <title>Deep metagenomics examines the oral microbiome during advanced dental caries in children, revealing novel taxa and co-occurrences with host molecules.</title>
        <authorList>
            <person name="Baker J.L."/>
            <person name="Morton J.T."/>
            <person name="Dinis M."/>
            <person name="Alvarez R."/>
            <person name="Tran N.C."/>
            <person name="Knight R."/>
            <person name="Edlund A."/>
        </authorList>
    </citation>
    <scope>NUCLEOTIDE SEQUENCE</scope>
    <source>
        <strain evidence="9">JCVI_30_bin.13</strain>
    </source>
</reference>
<dbReference type="CDD" id="cd18094">
    <property type="entry name" value="SpoU-like_TrmL"/>
    <property type="match status" value="1"/>
</dbReference>
<feature type="domain" description="tRNA/rRNA methyltransferase SpoU type" evidence="8">
    <location>
        <begin position="2"/>
        <end position="141"/>
    </location>
</feature>
<dbReference type="HAMAP" id="MF_01885">
    <property type="entry name" value="tRNA_methyltr_TrmL"/>
    <property type="match status" value="1"/>
</dbReference>
<dbReference type="GO" id="GO:0008175">
    <property type="term" value="F:tRNA methyltransferase activity"/>
    <property type="evidence" value="ECO:0007669"/>
    <property type="project" value="UniProtKB-UniRule"/>
</dbReference>
<evidence type="ECO:0000256" key="7">
    <source>
        <dbReference type="PIRSR" id="PIRSR029256-1"/>
    </source>
</evidence>
<dbReference type="GO" id="GO:0008757">
    <property type="term" value="F:S-adenosylmethionine-dependent methyltransferase activity"/>
    <property type="evidence" value="ECO:0007669"/>
    <property type="project" value="UniProtKB-UniRule"/>
</dbReference>
<evidence type="ECO:0000256" key="3">
    <source>
        <dbReference type="ARBA" id="ARBA00022679"/>
    </source>
</evidence>
<evidence type="ECO:0000256" key="6">
    <source>
        <dbReference type="HAMAP-Rule" id="MF_01885"/>
    </source>
</evidence>
<dbReference type="RefSeq" id="WP_073983258.1">
    <property type="nucleotide sequence ID" value="NZ_CAJZKY010000005.1"/>
</dbReference>
<keyword evidence="4 6" id="KW-0949">S-adenosyl-L-methionine</keyword>
<dbReference type="InterPro" id="IPR001537">
    <property type="entry name" value="SpoU_MeTrfase"/>
</dbReference>
<dbReference type="PIRSF" id="PIRSF029256">
    <property type="entry name" value="SpoU_TrmH_prd"/>
    <property type="match status" value="1"/>
</dbReference>
<dbReference type="PANTHER" id="PTHR42971:SF1">
    <property type="entry name" value="TRNA (CYTIDINE(34)-2'-O)-METHYLTRANSFERASE"/>
    <property type="match status" value="1"/>
</dbReference>